<protein>
    <submittedName>
        <fullName evidence="1">Uncharacterized protein</fullName>
    </submittedName>
</protein>
<sequence>MAPGNDRAAALVRSMPPQRFQPLRVAGRGICCAVGHRAQAAVAAINARVNHFRETGFIDQEGGPVVGGALHDVSIWGEERWHAMLYSVITESLASLTHVSFERVAVVMLSAEPERIGITHEGFGRVLAELMNTRCLSGAGRFHALSRRLAYGKGGIAQALEEISAILCQRGGPDYVVLAAADSFLHAGAIEHYLEAERIATPSNPDGFIPAEGASAVLLSHRAEGRTESLWIEGCATHDDPWRVGCEEPQRALALTRAIRDAAQEAGVEVSALAFHASGMTGESWSAKEINLALSRSLERRVAEFPHSIIAGHVGETGAAAPVLALAWLADAMGRGDGPGRSALLHFAGDDGRRAALVVRFRSPGPG</sequence>
<dbReference type="AlphaFoldDB" id="T1X399"/>
<dbReference type="EMBL" id="CP003911">
    <property type="protein sequence ID" value="AGU47392.1"/>
    <property type="molecule type" value="Genomic_DNA"/>
</dbReference>
<dbReference type="InterPro" id="IPR016039">
    <property type="entry name" value="Thiolase-like"/>
</dbReference>
<proteinExistence type="predicted"/>
<dbReference type="Gene3D" id="3.40.47.10">
    <property type="match status" value="1"/>
</dbReference>
<dbReference type="HOGENOM" id="CLU_063022_0_0_4"/>
<gene>
    <name evidence="1" type="ORF">VAPA_1c02620</name>
</gene>
<dbReference type="PATRIC" id="fig|1246301.3.peg.272"/>
<dbReference type="SUPFAM" id="SSF53901">
    <property type="entry name" value="Thiolase-like"/>
    <property type="match status" value="1"/>
</dbReference>
<accession>T1X399</accession>
<organism evidence="1 2">
    <name type="scientific">Variovorax paradoxus B4</name>
    <dbReference type="NCBI Taxonomy" id="1246301"/>
    <lineage>
        <taxon>Bacteria</taxon>
        <taxon>Pseudomonadati</taxon>
        <taxon>Pseudomonadota</taxon>
        <taxon>Betaproteobacteria</taxon>
        <taxon>Burkholderiales</taxon>
        <taxon>Comamonadaceae</taxon>
        <taxon>Variovorax</taxon>
    </lineage>
</organism>
<reference evidence="1 2" key="1">
    <citation type="submission" date="2012-10" db="EMBL/GenBank/DDBJ databases">
        <title>Genome sequence of Variovorax paradoxus B4.</title>
        <authorList>
            <person name="Schuldes J."/>
            <person name="Brandt U."/>
            <person name="Hiessl S."/>
            <person name="Wuebbeler J.H."/>
            <person name="Thuermer A."/>
            <person name="Steinbuechel A."/>
            <person name="Daniel R."/>
        </authorList>
    </citation>
    <scope>NUCLEOTIDE SEQUENCE [LARGE SCALE GENOMIC DNA]</scope>
    <source>
        <strain evidence="1 2">B4</strain>
    </source>
</reference>
<evidence type="ECO:0000313" key="2">
    <source>
        <dbReference type="Proteomes" id="UP000016223"/>
    </source>
</evidence>
<name>T1X399_VARPD</name>
<dbReference type="KEGG" id="vpd:VAPA_1c02620"/>
<evidence type="ECO:0000313" key="1">
    <source>
        <dbReference type="EMBL" id="AGU47392.1"/>
    </source>
</evidence>
<dbReference type="GO" id="GO:0016746">
    <property type="term" value="F:acyltransferase activity"/>
    <property type="evidence" value="ECO:0007669"/>
    <property type="project" value="InterPro"/>
</dbReference>
<dbReference type="Proteomes" id="UP000016223">
    <property type="component" value="Chromosome 1"/>
</dbReference>